<dbReference type="SUPFAM" id="SSF81343">
    <property type="entry name" value="Fumarate reductase respiratory complex transmembrane subunits"/>
    <property type="match status" value="1"/>
</dbReference>
<dbReference type="STRING" id="36166.T1G9Z6"/>
<dbReference type="PANTHER" id="PTHR23185">
    <property type="entry name" value="PROTEIN VIRILIZER HOMOLOG"/>
    <property type="match status" value="1"/>
</dbReference>
<sequence length="1564" mass="177569">MSLQGLHCCQIAIPTLEILREMMIYVIQCRDSDFKDITAIEQLLKTYYLMYYFPEHSMSYEPQENYEEETLTKSLWTQMIREVFKNILSGGLWKYMPGLQLLAELLPLPLPIPSLTALGEAEQQHLLVERKLWSFHLHPESNLIAQLIRTICPTSFPQLLNFLTRVCLQLADLAPNMTLLVCKTVIDLIIAEPLTNAVHLARLLNFLDQLTCYASIKISALSIFSGKLYEAFCNILCFTQEPVEAMLRCQLSVHRILEHFFDSEISLMSISEPENSDESVKELNLACALPPKELIPGIIEAILKNLLETDIKSHVSLAASRNLIILSEHDITFYYLKKTLITRKIEYQSWITKVLDLHESGEHKGTLKSLVTLSMSIAELASIVGIENTEEQKDRPIKRIRDILQTSEDLTNKEALMQDIEDLMGKIETHLENPPTDLDHDILSDPPYLPQAESIVTQYSKRPLTVSLETIDDDRTMRISYWTEPLSLNDMSEDMIEQMEKVSCDITEVISSCLPSETNLASDCKRILHLSASPQSQKERLTTAPCFRKRRVDLDPIPQSRPDKKMFISNLSRRGFQRPPPSRGDLFRSRPPNTSRPPSLHVDDFLALETHGVTPTCPTGYNKIPPIIRGGGRGRGRGSRISNSGFRTNSPSYAPPTHFRTATSEPVTHFSSDSHYSGSHFGVRSKDETEEELLFFDTFSHEIHEDINLDLVQFPQPVYITEVRIIPLGARVQADFPGGVRLGATNPSKFGIEFFVNDLGKPGVSTFEKLGKLEYNQNDCINLECDRIPTDGLVLRGWYSTITLAVYGILNTTLNDPIASPPPSEIVEEPEVVPEIVPTIKEIVPFQEPPKENYFERNMRLKKALSPSLGIYKPEITTVLSISHRITGTILSGYTSFLGIGSLVCPHDMSHCIPSMLDSFNMSSTTVTILKFLFAFPFAYHFCAGARHLIWDTGMFLNDKMPPLKVEPEEIPEEKRIHVHRKSRSPLNEREYKWSRSPEYHRSHLQPPFSRPQSPDESDPYHSPAKSIRLDEDEGATDPPLEPISDGSDLEFDDEEPYEGEEEQEDDTLELDSAIKVFDPYKHPIGKYEVNFETVLQKDIEEFHLISKKFEKQTKISSSVEFMASLSVEKENFVILTEQLLTHFCHVGQNLKLSNAFFEIIFLNNIENQNLILNMLNVSLDYECAKSQPQPLHKIRHIKIGIRIAEILGGSAFVLETKSLNVFNRLFALYSEDYMALPIKLLILKAISSILDSEKGLRCLHPMKFPVAARPKFAMKSILKKINFFDTLESLKAYVNETFILKNGEDRSEEIEKCIKEVSSILTTDSVSLQQFKRHLPVVKFSMSNDPAAKKGFLSMVQNYFKINSFGECVLLILTNLSIGMKSTLIVAVHDLIEIMMKTHVGIDYLTDDCFETTQLMVNCLLGTDAVTENIPGESKDEPMEEDDEKMDPEEPISPRSHNLGLQLAFKVQTRYHIDAITFEKNNVDELVDHLHSLYSQTCSHPGRDFTVEVLGLNGSLTPFLDLIEKERKIQVQRQQDSPGVKYKSPVLSYSVDILDCCFDIAKI</sequence>
<feature type="compositionally biased region" description="Basic and acidic residues" evidence="13">
    <location>
        <begin position="987"/>
        <end position="1002"/>
    </location>
</feature>
<dbReference type="GO" id="GO:0036396">
    <property type="term" value="C:RNA N6-methyladenosine methyltransferase complex"/>
    <property type="evidence" value="ECO:0007669"/>
    <property type="project" value="TreeGrafter"/>
</dbReference>
<feature type="region of interest" description="Disordered" evidence="13">
    <location>
        <begin position="975"/>
        <end position="1069"/>
    </location>
</feature>
<reference evidence="15" key="2">
    <citation type="submission" date="2015-06" db="UniProtKB">
        <authorList>
            <consortium name="EnsemblMetazoa"/>
        </authorList>
    </citation>
    <scope>IDENTIFICATION</scope>
</reference>
<evidence type="ECO:0000256" key="13">
    <source>
        <dbReference type="SAM" id="MobiDB-lite"/>
    </source>
</evidence>
<evidence type="ECO:0000256" key="9">
    <source>
        <dbReference type="ARBA" id="ARBA00023004"/>
    </source>
</evidence>
<evidence type="ECO:0000256" key="8">
    <source>
        <dbReference type="ARBA" id="ARBA00022989"/>
    </source>
</evidence>
<dbReference type="HOGENOM" id="CLU_245782_0_0_1"/>
<keyword evidence="9" id="KW-0408">Iron</keyword>
<dbReference type="InterPro" id="IPR014314">
    <property type="entry name" value="Succ_DH_cytb556"/>
</dbReference>
<reference evidence="16" key="1">
    <citation type="submission" date="2013-02" db="EMBL/GenBank/DDBJ databases">
        <authorList>
            <person name="Hughes D."/>
        </authorList>
    </citation>
    <scope>NUCLEOTIDE SEQUENCE</scope>
    <source>
        <strain>Durham</strain>
        <strain evidence="16">NC isolate 2 -- Noor lab</strain>
    </source>
</reference>
<dbReference type="GO" id="GO:0006397">
    <property type="term" value="P:mRNA processing"/>
    <property type="evidence" value="ECO:0007669"/>
    <property type="project" value="UniProtKB-KW"/>
</dbReference>
<evidence type="ECO:0000256" key="3">
    <source>
        <dbReference type="ARBA" id="ARBA00008371"/>
    </source>
</evidence>
<keyword evidence="11" id="KW-0508">mRNA splicing</keyword>
<evidence type="ECO:0000256" key="12">
    <source>
        <dbReference type="ARBA" id="ARBA00023242"/>
    </source>
</evidence>
<keyword evidence="16" id="KW-1185">Reference proteome</keyword>
<evidence type="ECO:0000256" key="5">
    <source>
        <dbReference type="ARBA" id="ARBA00022664"/>
    </source>
</evidence>
<dbReference type="GO" id="GO:0008380">
    <property type="term" value="P:RNA splicing"/>
    <property type="evidence" value="ECO:0007669"/>
    <property type="project" value="UniProtKB-KW"/>
</dbReference>
<dbReference type="GO" id="GO:0008168">
    <property type="term" value="F:methyltransferase activity"/>
    <property type="evidence" value="ECO:0007669"/>
    <property type="project" value="InterPro"/>
</dbReference>
<dbReference type="PROSITE" id="PS00092">
    <property type="entry name" value="N6_MTASE"/>
    <property type="match status" value="1"/>
</dbReference>
<dbReference type="GO" id="GO:0009055">
    <property type="term" value="F:electron transfer activity"/>
    <property type="evidence" value="ECO:0007669"/>
    <property type="project" value="InterPro"/>
</dbReference>
<keyword evidence="6" id="KW-0812">Transmembrane</keyword>
<dbReference type="CDD" id="cd03499">
    <property type="entry name" value="SQR_TypeC_SdhC"/>
    <property type="match status" value="1"/>
</dbReference>
<protein>
    <recommendedName>
        <fullName evidence="14">Virilizer N-terminal domain-containing protein</fullName>
    </recommendedName>
</protein>
<dbReference type="NCBIfam" id="TIGR02970">
    <property type="entry name" value="succ_dehyd_cytB"/>
    <property type="match status" value="1"/>
</dbReference>
<evidence type="ECO:0000256" key="4">
    <source>
        <dbReference type="ARBA" id="ARBA00022617"/>
    </source>
</evidence>
<dbReference type="GO" id="GO:0046872">
    <property type="term" value="F:metal ion binding"/>
    <property type="evidence" value="ECO:0007669"/>
    <property type="project" value="UniProtKB-KW"/>
</dbReference>
<dbReference type="GO" id="GO:0016020">
    <property type="term" value="C:membrane"/>
    <property type="evidence" value="ECO:0007669"/>
    <property type="project" value="UniProtKB-SubCell"/>
</dbReference>
<feature type="domain" description="Virilizer N-terminal" evidence="14">
    <location>
        <begin position="691"/>
        <end position="825"/>
    </location>
</feature>
<keyword evidence="4" id="KW-0349">Heme</keyword>
<dbReference type="InterPro" id="IPR031801">
    <property type="entry name" value="VIR_N"/>
</dbReference>
<dbReference type="Gene3D" id="1.20.1300.10">
    <property type="entry name" value="Fumarate reductase/succinate dehydrogenase, transmembrane subunit"/>
    <property type="match status" value="1"/>
</dbReference>
<dbReference type="Pfam" id="PF15912">
    <property type="entry name" value="VIR_N"/>
    <property type="match status" value="1"/>
</dbReference>
<dbReference type="InterPro" id="IPR002052">
    <property type="entry name" value="DNA_methylase_N6_adenine_CS"/>
</dbReference>
<organism evidence="15 16">
    <name type="scientific">Megaselia scalaris</name>
    <name type="common">Humpbacked fly</name>
    <name type="synonym">Phora scalaris</name>
    <dbReference type="NCBI Taxonomy" id="36166"/>
    <lineage>
        <taxon>Eukaryota</taxon>
        <taxon>Metazoa</taxon>
        <taxon>Ecdysozoa</taxon>
        <taxon>Arthropoda</taxon>
        <taxon>Hexapoda</taxon>
        <taxon>Insecta</taxon>
        <taxon>Pterygota</taxon>
        <taxon>Neoptera</taxon>
        <taxon>Endopterygota</taxon>
        <taxon>Diptera</taxon>
        <taxon>Brachycera</taxon>
        <taxon>Muscomorpha</taxon>
        <taxon>Platypezoidea</taxon>
        <taxon>Phoridae</taxon>
        <taxon>Megaseliini</taxon>
        <taxon>Megaselia</taxon>
    </lineage>
</organism>
<evidence type="ECO:0000256" key="6">
    <source>
        <dbReference type="ARBA" id="ARBA00022692"/>
    </source>
</evidence>
<keyword evidence="10" id="KW-0472">Membrane</keyword>
<feature type="compositionally biased region" description="Low complexity" evidence="13">
    <location>
        <begin position="589"/>
        <end position="599"/>
    </location>
</feature>
<keyword evidence="7" id="KW-0479">Metal-binding</keyword>
<keyword evidence="12" id="KW-0539">Nucleus</keyword>
<feature type="region of interest" description="Disordered" evidence="13">
    <location>
        <begin position="572"/>
        <end position="599"/>
    </location>
</feature>
<feature type="region of interest" description="Disordered" evidence="13">
    <location>
        <begin position="1430"/>
        <end position="1454"/>
    </location>
</feature>
<evidence type="ECO:0000256" key="10">
    <source>
        <dbReference type="ARBA" id="ARBA00023136"/>
    </source>
</evidence>
<dbReference type="EMBL" id="CAQQ02394969">
    <property type="status" value="NOT_ANNOTATED_CDS"/>
    <property type="molecule type" value="Genomic_DNA"/>
</dbReference>
<dbReference type="Pfam" id="PF01127">
    <property type="entry name" value="Sdh_cyt"/>
    <property type="match status" value="1"/>
</dbReference>
<dbReference type="EnsemblMetazoa" id="MESCA000038-RA">
    <property type="protein sequence ID" value="MESCA000038-PA"/>
    <property type="gene ID" value="MESCA000038"/>
</dbReference>
<evidence type="ECO:0000259" key="14">
    <source>
        <dbReference type="Pfam" id="PF15912"/>
    </source>
</evidence>
<dbReference type="PANTHER" id="PTHR23185:SF0">
    <property type="entry name" value="PROTEIN VIRILIZER HOMOLOG"/>
    <property type="match status" value="1"/>
</dbReference>
<dbReference type="GO" id="GO:0003723">
    <property type="term" value="F:RNA binding"/>
    <property type="evidence" value="ECO:0007669"/>
    <property type="project" value="TreeGrafter"/>
</dbReference>
<dbReference type="Proteomes" id="UP000015102">
    <property type="component" value="Unassembled WGS sequence"/>
</dbReference>
<evidence type="ECO:0000256" key="1">
    <source>
        <dbReference type="ARBA" id="ARBA00004123"/>
    </source>
</evidence>
<proteinExistence type="inferred from homology"/>
<feature type="region of interest" description="Disordered" evidence="13">
    <location>
        <begin position="617"/>
        <end position="656"/>
    </location>
</feature>
<dbReference type="InterPro" id="IPR034804">
    <property type="entry name" value="SQR/QFR_C/D"/>
</dbReference>
<feature type="compositionally biased region" description="Acidic residues" evidence="13">
    <location>
        <begin position="1048"/>
        <end position="1069"/>
    </location>
</feature>
<comment type="subcellular location">
    <subcellularLocation>
        <location evidence="2">Membrane</location>
    </subcellularLocation>
    <subcellularLocation>
        <location evidence="1">Nucleus</location>
    </subcellularLocation>
</comment>
<evidence type="ECO:0000256" key="2">
    <source>
        <dbReference type="ARBA" id="ARBA00004370"/>
    </source>
</evidence>
<comment type="similarity">
    <text evidence="3">Belongs to the vir family.</text>
</comment>
<dbReference type="GO" id="GO:0032259">
    <property type="term" value="P:methylation"/>
    <property type="evidence" value="ECO:0007669"/>
    <property type="project" value="InterPro"/>
</dbReference>
<feature type="compositionally biased region" description="Acidic residues" evidence="13">
    <location>
        <begin position="1439"/>
        <end position="1451"/>
    </location>
</feature>
<dbReference type="InterPro" id="IPR026736">
    <property type="entry name" value="Virilizer"/>
</dbReference>
<evidence type="ECO:0000256" key="11">
    <source>
        <dbReference type="ARBA" id="ARBA00023187"/>
    </source>
</evidence>
<dbReference type="GO" id="GO:0005634">
    <property type="term" value="C:nucleus"/>
    <property type="evidence" value="ECO:0007669"/>
    <property type="project" value="UniProtKB-SubCell"/>
</dbReference>
<evidence type="ECO:0000313" key="16">
    <source>
        <dbReference type="Proteomes" id="UP000015102"/>
    </source>
</evidence>
<dbReference type="InterPro" id="IPR000701">
    <property type="entry name" value="SuccDH_FuR_B_TM-su"/>
</dbReference>
<name>T1G9Z6_MEGSC</name>
<accession>T1G9Z6</accession>
<dbReference type="GO" id="GO:0006099">
    <property type="term" value="P:tricarboxylic acid cycle"/>
    <property type="evidence" value="ECO:0007669"/>
    <property type="project" value="InterPro"/>
</dbReference>
<keyword evidence="8" id="KW-1133">Transmembrane helix</keyword>
<evidence type="ECO:0000313" key="15">
    <source>
        <dbReference type="EnsemblMetazoa" id="MESCA000038-PA"/>
    </source>
</evidence>
<keyword evidence="5" id="KW-0507">mRNA processing</keyword>
<evidence type="ECO:0000256" key="7">
    <source>
        <dbReference type="ARBA" id="ARBA00022723"/>
    </source>
</evidence>